<evidence type="ECO:0000259" key="7">
    <source>
        <dbReference type="Pfam" id="PF14322"/>
    </source>
</evidence>
<reference evidence="8" key="1">
    <citation type="submission" date="2022-12" db="EMBL/GenBank/DDBJ databases">
        <title>Phocaeicola acetigenes sp. nov., isolated feces from a healthy human.</title>
        <authorList>
            <person name="Do H."/>
            <person name="Ha Y.B."/>
            <person name="Kim J.-S."/>
            <person name="Suh M.K."/>
            <person name="Kim H.S."/>
            <person name="Lee J.-S."/>
        </authorList>
    </citation>
    <scope>NUCLEOTIDE SEQUENCE</scope>
    <source>
        <strain evidence="8">KGMB11183</strain>
    </source>
</reference>
<dbReference type="Proteomes" id="UP001141933">
    <property type="component" value="Unassembled WGS sequence"/>
</dbReference>
<sequence length="528" mass="59704">MASCDLDTTPTNYLPSEDAFKTTARCESVLNGTWSSLFTNGSTYASIGLGSIMMNDDFAGSDVVRTTSYGYSSSYSLTNGYGRGEINDMAWDLFYDAINNCNNIIAYIDQAEGSEEDKNIIKGQALATRGYVYMLLATHYSFGVGNEKYANNACVPIYTEPTDLNMALTGKPASTVKDVFQRSLTDLGDAYSLIPDNYNRGINATDQYRIDKTVVKGLLARTNLYAGEWQAAYNYADEAMTAKGKYLMSEEEFKSGFNDATNEEWMWGFSSTLEDNLAAYNFNFKDCTTEGSYYSCFNVDPFFKEKFEDNDYRKDLFRWGANAGYGEWTMLNYKFKFADINNGLGDIILMRVAEMFLIKAEAATHLPGKEGEAQSLLKELRQARLKAGNTAAEVTATGDELREEIWLERRKELWGEGFSLTDLIRNQKSLERKNWSHYVECILNPDGSNSNIPILDENGELTYADDKPESYKKERCTLLQGHIASRTVFPDGSEFEPNSKYYLFRIPEQEELQNANLYTEHPMLPLYN</sequence>
<comment type="subcellular location">
    <subcellularLocation>
        <location evidence="1">Cell outer membrane</location>
    </subcellularLocation>
</comment>
<keyword evidence="9" id="KW-1185">Reference proteome</keyword>
<dbReference type="SUPFAM" id="SSF48452">
    <property type="entry name" value="TPR-like"/>
    <property type="match status" value="1"/>
</dbReference>
<dbReference type="CDD" id="cd08977">
    <property type="entry name" value="SusD"/>
    <property type="match status" value="1"/>
</dbReference>
<name>A0ABT4PJJ5_9BACT</name>
<accession>A0ABT4PJJ5</accession>
<protein>
    <submittedName>
        <fullName evidence="8">RagB/SusD family nutrient uptake outer membrane protein</fullName>
    </submittedName>
</protein>
<evidence type="ECO:0000259" key="6">
    <source>
        <dbReference type="Pfam" id="PF07980"/>
    </source>
</evidence>
<feature type="domain" description="SusD-like N-terminal" evidence="7">
    <location>
        <begin position="86"/>
        <end position="222"/>
    </location>
</feature>
<feature type="domain" description="RagB/SusD" evidence="6">
    <location>
        <begin position="333"/>
        <end position="518"/>
    </location>
</feature>
<dbReference type="Gene3D" id="1.25.40.390">
    <property type="match status" value="1"/>
</dbReference>
<comment type="caution">
    <text evidence="8">The sequence shown here is derived from an EMBL/GenBank/DDBJ whole genome shotgun (WGS) entry which is preliminary data.</text>
</comment>
<evidence type="ECO:0000256" key="1">
    <source>
        <dbReference type="ARBA" id="ARBA00004442"/>
    </source>
</evidence>
<dbReference type="Pfam" id="PF14322">
    <property type="entry name" value="SusD-like_3"/>
    <property type="match status" value="1"/>
</dbReference>
<organism evidence="8 9">
    <name type="scientific">Phocaeicola acetigenes</name>
    <dbReference type="NCBI Taxonomy" id="3016083"/>
    <lineage>
        <taxon>Bacteria</taxon>
        <taxon>Pseudomonadati</taxon>
        <taxon>Bacteroidota</taxon>
        <taxon>Bacteroidia</taxon>
        <taxon>Bacteroidales</taxon>
        <taxon>Bacteroidaceae</taxon>
        <taxon>Phocaeicola</taxon>
    </lineage>
</organism>
<dbReference type="RefSeq" id="WP_269878547.1">
    <property type="nucleotide sequence ID" value="NZ_JAPZVM010000010.1"/>
</dbReference>
<evidence type="ECO:0000313" key="8">
    <source>
        <dbReference type="EMBL" id="MCZ8373222.1"/>
    </source>
</evidence>
<evidence type="ECO:0000256" key="5">
    <source>
        <dbReference type="ARBA" id="ARBA00023237"/>
    </source>
</evidence>
<evidence type="ECO:0000256" key="3">
    <source>
        <dbReference type="ARBA" id="ARBA00022729"/>
    </source>
</evidence>
<dbReference type="EMBL" id="JAPZVM010000010">
    <property type="protein sequence ID" value="MCZ8373222.1"/>
    <property type="molecule type" value="Genomic_DNA"/>
</dbReference>
<keyword evidence="4" id="KW-0472">Membrane</keyword>
<dbReference type="InterPro" id="IPR011990">
    <property type="entry name" value="TPR-like_helical_dom_sf"/>
</dbReference>
<proteinExistence type="inferred from homology"/>
<comment type="similarity">
    <text evidence="2">Belongs to the SusD family.</text>
</comment>
<evidence type="ECO:0000313" key="9">
    <source>
        <dbReference type="Proteomes" id="UP001141933"/>
    </source>
</evidence>
<dbReference type="InterPro" id="IPR012944">
    <property type="entry name" value="SusD_RagB_dom"/>
</dbReference>
<dbReference type="InterPro" id="IPR033985">
    <property type="entry name" value="SusD-like_N"/>
</dbReference>
<evidence type="ECO:0000256" key="4">
    <source>
        <dbReference type="ARBA" id="ARBA00023136"/>
    </source>
</evidence>
<gene>
    <name evidence="8" type="ORF">O6P32_10975</name>
</gene>
<keyword evidence="5" id="KW-0998">Cell outer membrane</keyword>
<evidence type="ECO:0000256" key="2">
    <source>
        <dbReference type="ARBA" id="ARBA00006275"/>
    </source>
</evidence>
<keyword evidence="3" id="KW-0732">Signal</keyword>
<dbReference type="Pfam" id="PF07980">
    <property type="entry name" value="SusD_RagB"/>
    <property type="match status" value="1"/>
</dbReference>